<proteinExistence type="predicted"/>
<dbReference type="AlphaFoldDB" id="A0AA39TQI0"/>
<sequence>MTDPQDSSSTNPAPNSQGSNNLFSAQGPNDPFFVHHSDNPTAVLVSPKLSEDNYNTGSLTGIAPQANLTEVVNNQNNDTLGSQPTSLRPRNVGISGSGKNDDLSQIAEPMIEEIIEGSIEVTGKEDSLVEIVENMDLPFNDQDTGHVKDIGLDKALIPDPKLYGGPIQFPYKEVQQEGLGHHCADPSGLDEKMKNDGPIGENSLHEPRPSENIGLLREDLEVVCPQPVLTHINTIKHPKWVRKIRE</sequence>
<evidence type="ECO:0000313" key="3">
    <source>
        <dbReference type="Proteomes" id="UP001168877"/>
    </source>
</evidence>
<evidence type="ECO:0000256" key="1">
    <source>
        <dbReference type="SAM" id="MobiDB-lite"/>
    </source>
</evidence>
<protein>
    <submittedName>
        <fullName evidence="2">Uncharacterized protein</fullName>
    </submittedName>
</protein>
<gene>
    <name evidence="2" type="ORF">LWI29_005065</name>
</gene>
<keyword evidence="3" id="KW-1185">Reference proteome</keyword>
<comment type="caution">
    <text evidence="2">The sequence shown here is derived from an EMBL/GenBank/DDBJ whole genome shotgun (WGS) entry which is preliminary data.</text>
</comment>
<feature type="compositionally biased region" description="Polar residues" evidence="1">
    <location>
        <begin position="78"/>
        <end position="88"/>
    </location>
</feature>
<organism evidence="2 3">
    <name type="scientific">Acer saccharum</name>
    <name type="common">Sugar maple</name>
    <dbReference type="NCBI Taxonomy" id="4024"/>
    <lineage>
        <taxon>Eukaryota</taxon>
        <taxon>Viridiplantae</taxon>
        <taxon>Streptophyta</taxon>
        <taxon>Embryophyta</taxon>
        <taxon>Tracheophyta</taxon>
        <taxon>Spermatophyta</taxon>
        <taxon>Magnoliopsida</taxon>
        <taxon>eudicotyledons</taxon>
        <taxon>Gunneridae</taxon>
        <taxon>Pentapetalae</taxon>
        <taxon>rosids</taxon>
        <taxon>malvids</taxon>
        <taxon>Sapindales</taxon>
        <taxon>Sapindaceae</taxon>
        <taxon>Hippocastanoideae</taxon>
        <taxon>Acereae</taxon>
        <taxon>Acer</taxon>
    </lineage>
</organism>
<reference evidence="2" key="1">
    <citation type="journal article" date="2022" name="Plant J.">
        <title>Strategies of tolerance reflected in two North American maple genomes.</title>
        <authorList>
            <person name="McEvoy S.L."/>
            <person name="Sezen U.U."/>
            <person name="Trouern-Trend A."/>
            <person name="McMahon S.M."/>
            <person name="Schaberg P.G."/>
            <person name="Yang J."/>
            <person name="Wegrzyn J.L."/>
            <person name="Swenson N.G."/>
        </authorList>
    </citation>
    <scope>NUCLEOTIDE SEQUENCE</scope>
    <source>
        <strain evidence="2">NS2018</strain>
    </source>
</reference>
<reference evidence="2" key="2">
    <citation type="submission" date="2023-06" db="EMBL/GenBank/DDBJ databases">
        <authorList>
            <person name="Swenson N.G."/>
            <person name="Wegrzyn J.L."/>
            <person name="Mcevoy S.L."/>
        </authorList>
    </citation>
    <scope>NUCLEOTIDE SEQUENCE</scope>
    <source>
        <strain evidence="2">NS2018</strain>
        <tissue evidence="2">Leaf</tissue>
    </source>
</reference>
<dbReference type="Proteomes" id="UP001168877">
    <property type="component" value="Unassembled WGS sequence"/>
</dbReference>
<feature type="region of interest" description="Disordered" evidence="1">
    <location>
        <begin position="1"/>
        <end position="38"/>
    </location>
</feature>
<name>A0AA39TQI0_ACESA</name>
<feature type="region of interest" description="Disordered" evidence="1">
    <location>
        <begin position="78"/>
        <end position="101"/>
    </location>
</feature>
<dbReference type="EMBL" id="JAUESC010000001">
    <property type="protein sequence ID" value="KAK0606840.1"/>
    <property type="molecule type" value="Genomic_DNA"/>
</dbReference>
<feature type="compositionally biased region" description="Polar residues" evidence="1">
    <location>
        <begin position="1"/>
        <end position="27"/>
    </location>
</feature>
<accession>A0AA39TQI0</accession>
<evidence type="ECO:0000313" key="2">
    <source>
        <dbReference type="EMBL" id="KAK0606840.1"/>
    </source>
</evidence>